<evidence type="ECO:0008006" key="4">
    <source>
        <dbReference type="Google" id="ProtNLM"/>
    </source>
</evidence>
<reference evidence="3" key="2">
    <citation type="submission" date="2014-06" db="EMBL/GenBank/DDBJ databases">
        <authorList>
            <person name="Aslett M."/>
            <person name="De Silva Nishadi"/>
        </authorList>
    </citation>
    <scope>NUCLEOTIDE SEQUENCE</scope>
    <source>
        <strain evidence="3">Bond</strain>
    </source>
</reference>
<dbReference type="EMBL" id="LK055159">
    <property type="protein sequence ID" value="CDR71773.1"/>
    <property type="molecule type" value="Genomic_DNA"/>
</dbReference>
<protein>
    <recommendedName>
        <fullName evidence="4">C3H1-type domain-containing protein</fullName>
    </recommendedName>
</protein>
<keyword evidence="1" id="KW-0175">Coiled coil</keyword>
<feature type="coiled-coil region" evidence="1">
    <location>
        <begin position="190"/>
        <end position="224"/>
    </location>
</feature>
<evidence type="ECO:0000256" key="1">
    <source>
        <dbReference type="SAM" id="Coils"/>
    </source>
</evidence>
<reference evidence="3" key="1">
    <citation type="journal article" date="2014" name="Nucleic Acids Res.">
        <title>The evolutionary dynamics of variant antigen genes in Babesia reveal a history of genomic innovation underlying host-parasite interaction.</title>
        <authorList>
            <person name="Jackson A.P."/>
            <person name="Otto T.D."/>
            <person name="Darby A."/>
            <person name="Ramaprasad A."/>
            <person name="Xia D."/>
            <person name="Echaide I.E."/>
            <person name="Farber M."/>
            <person name="Gahlot S."/>
            <person name="Gamble J."/>
            <person name="Gupta D."/>
            <person name="Gupta Y."/>
            <person name="Jackson L."/>
            <person name="Malandrin L."/>
            <person name="Malas T.B."/>
            <person name="Moussa E."/>
            <person name="Nair M."/>
            <person name="Reid AJ."/>
            <person name="Sanders M."/>
            <person name="Sharma J."/>
            <person name="Tracey A."/>
            <person name="Quail M.A."/>
            <person name="Weir W."/>
            <person name="Wastling J.M."/>
            <person name="Hall N."/>
            <person name="Willadsen P."/>
            <person name="Lingelbach K."/>
            <person name="Shiels B."/>
            <person name="Tait A."/>
            <person name="Berriman M."/>
            <person name="Allred D.R."/>
            <person name="Pain A."/>
        </authorList>
    </citation>
    <scope>NUCLEOTIDE SEQUENCE</scope>
    <source>
        <strain evidence="3">Bond</strain>
    </source>
</reference>
<feature type="transmembrane region" description="Helical" evidence="2">
    <location>
        <begin position="1808"/>
        <end position="1829"/>
    </location>
</feature>
<accession>A0A061BQM0</accession>
<dbReference type="KEGG" id="bbig:BBBOND_0004310"/>
<proteinExistence type="predicted"/>
<keyword evidence="2" id="KW-0812">Transmembrane</keyword>
<dbReference type="GeneID" id="24561990"/>
<keyword evidence="2" id="KW-1133">Transmembrane helix</keyword>
<evidence type="ECO:0000256" key="2">
    <source>
        <dbReference type="SAM" id="Phobius"/>
    </source>
</evidence>
<dbReference type="RefSeq" id="XP_012770717.1">
    <property type="nucleotide sequence ID" value="XM_012915263.1"/>
</dbReference>
<dbReference type="VEuPathDB" id="PiroplasmaDB:BBBOND_0004310"/>
<gene>
    <name evidence="3" type="ORF">BBBOND_0004310</name>
</gene>
<organism evidence="3">
    <name type="scientific">Babesia bigemina</name>
    <dbReference type="NCBI Taxonomy" id="5866"/>
    <lineage>
        <taxon>Eukaryota</taxon>
        <taxon>Sar</taxon>
        <taxon>Alveolata</taxon>
        <taxon>Apicomplexa</taxon>
        <taxon>Aconoidasida</taxon>
        <taxon>Piroplasmida</taxon>
        <taxon>Babesiidae</taxon>
        <taxon>Babesia</taxon>
    </lineage>
</organism>
<evidence type="ECO:0000313" key="3">
    <source>
        <dbReference type="EMBL" id="CDR71773.1"/>
    </source>
</evidence>
<sequence>MTSINHPNNLCLVTLPFPSSTSCHCPDHVPPRELDKKFDENKKCEITSNNNPTNILTNLCTGLETFLGFNPETKGYDGSGIVYSDLDRLCDAVMGFLSGVLSNIKDHLGQHKDTLEDAIDTLNTNKHAGKKGFSVAIVKVVEGVGRYNKAVKKSNDQVKNIVTDLQGYTENGGKLRVYLNTLQNLESSSHEDVNKAKQQVEEKLQESQREARNFTDALDTTNTKNLNVDAINDLNDKVKQKLANVRSTVMYENGRLEAVKAHAEGELAETIKKVGEALRALKVSVDCNISEQVTLLVNDLKTRVEKILQLLKTIHSMLIAYVQEVGEWITKAEPAVHAALEKVEQIIREANAGDQSKQPAQIIAVADQLKVQADLLYASGTAAKERVIAEVKTALEAVRKMDGELKEDLYGVKKAVEGQVTKIKEAIGQVYNNVTGKQGPVGEENKSIEKVIEHIKEKIYNIEGHVGEPINGGGPLAGTDESIYKNWGALKSKIMTAVNEIYNKEKSKNSSYLGKIQYGVAVYAALFKDTKGGNGYDKTLGEWVTAIVATEAVKGWIDKYVEENKGSGYFSGTLKSGGHEGIRNRVTPMFKVNITEKIQEIKPDTFASKNTVEEKLSYVKEYLTKFSNDVMSKEDEIIKAIEGQIKHDHDLVSYVKGGAYKPFYLKHAVRAILYGLKYAAEKLAEQLDKFAITNTDLHTNLAASIANVELIGQQFDAEKSFGAKIDGALKSVKLEINQLHGQLNSAVDDSARGASSASNAKAVDDAISEMNNVADKQIGTTPLVGGGTSGERISSLGVDGFVKYKLQVIPDSVSAAESDPEPLKGTLPAAIKKIRDQVNESLQNIDDHIGEAALKLVDVTNGISKLCGDITYAAQTDPSSARTKLLELKNTYFADSTAAKNSINKIHTQLSRLQKDQVANAIKEAQTLLGHAGPAGDATIRVLEKQVKHDVDIAQQTLTTHARKQYVNLLKFALQKFAEKITTELQPLQNAISDDLEHGHKKFMNIFADTVLDKTKDIDAIDTTSSKKERYPLSKAADICKDAVKGFFGTLQKHNDFTSDVDKVSPSTSSLRTLFSKLHHAKHFNKEFSDNLESLANELRGLNPKAYGEGNNPWLFESLKKGLSLLVEEFGKTYISTYSQETIEWEQGTADEKLKYAKVLFTMAPFIYHELTELKEGLERKDDKWNLHGIYNTSDANQNLHALFFRENGYDVGLPDDAAHGALNHRETLKGSTILRYLTADKYQLFKQTATALSSSGDNEGGLTVQLEEENGVIRRLYDCLHTYSKVCHLIIHPKTRPPCSVYEILVWCCGLQFNPVYGKLKAHIESEFMKDDKQRPGTKTLQPFDAHPYPVKYTDVVDELYNVSAHSHAVLTAILGHGHKDGIYACDFSSNSLKLDYPSNMIQLLCTLFDQLKRLYHQLYFLLQQCRHNAQLSGWKDCHYGKYIGGSGWQCNTKQCPKQDCDQRHDQSGNQRNEQYPNCGVKSPLQSFLEDGLKGHLPHSVSARGSSLSCGTCGSTPGMPCRTPMGFADISAIASHTMMGRNICEVLYYFCGSAKSPLTKLCGYLNCLLPSAPKTLADMFSFYYHLTDRWGMHGQEHKKDAFDEQVKAANFGRQYTALNVYHLFTPSHSALKKGHSDGSLGSLVCLSRDAVVCGPYLRPISHAIYETFSSKHADKYLSWIVYLTASFYDLLKKLYDECNSKCGSRGSNCHVKACVKECPTTSKQDPPRYHDTKCKSIVSCNATLPTLAKYGFVFGNPEKLDGSERSQTKRTCRDLCTVFAEAFEEDSHLVKFFKAIDNFIFTIREPFIWLNVALWLLSFLYLTHIMVIRLDLLHIKSHLHSPSSHRIAAQSLLAAARVNKLNRVFYLQP</sequence>
<keyword evidence="2" id="KW-0472">Membrane</keyword>
<name>A0A061BQM0_BABBI</name>